<dbReference type="CDD" id="cd02440">
    <property type="entry name" value="AdoMet_MTases"/>
    <property type="match status" value="1"/>
</dbReference>
<dbReference type="Proteomes" id="UP000245839">
    <property type="component" value="Unassembled WGS sequence"/>
</dbReference>
<dbReference type="Proteomes" id="UP000251571">
    <property type="component" value="Unassembled WGS sequence"/>
</dbReference>
<dbReference type="SUPFAM" id="SSF53335">
    <property type="entry name" value="S-adenosyl-L-methionine-dependent methyltransferases"/>
    <property type="match status" value="1"/>
</dbReference>
<proteinExistence type="inferred from homology"/>
<sequence>MTASQPLRTMMVDTQIRPSDVTKFPIIAAMLDVPREEFVPMAARPVAYMDAPVPLGDGREMPEARTFAKMLDALDLVAEDEVLIVGGGYGYSAAVLARMTGSVVMVEEDPSMVSEAESTLAAQGVDNAAVISGALAEGAPKAAPFDVILIEGGVETIPAALTDQLKEDGRMVALFQKGALGECRVGHKSGDRVAWRFAFNAAAPVLPGFTAARAFTL</sequence>
<reference evidence="4 6" key="2">
    <citation type="submission" date="2018-03" db="EMBL/GenBank/DDBJ databases">
        <title>Genomic Encyclopedia of Archaeal and Bacterial Type Strains, Phase II (KMG-II): from individual species to whole genera.</title>
        <authorList>
            <person name="Goeker M."/>
        </authorList>
    </citation>
    <scope>NUCLEOTIDE SEQUENCE [LARGE SCALE GENOMIC DNA]</scope>
    <source>
        <strain evidence="4 6">DSM 25227</strain>
    </source>
</reference>
<dbReference type="PANTHER" id="PTHR11579">
    <property type="entry name" value="PROTEIN-L-ISOASPARTATE O-METHYLTRANSFERASE"/>
    <property type="match status" value="1"/>
</dbReference>
<dbReference type="GO" id="GO:0005737">
    <property type="term" value="C:cytoplasm"/>
    <property type="evidence" value="ECO:0007669"/>
    <property type="project" value="TreeGrafter"/>
</dbReference>
<evidence type="ECO:0000313" key="5">
    <source>
        <dbReference type="EMBL" id="SSA44535.1"/>
    </source>
</evidence>
<dbReference type="EMBL" id="QGDJ01000003">
    <property type="protein sequence ID" value="PWJ20444.1"/>
    <property type="molecule type" value="Genomic_DNA"/>
</dbReference>
<organism evidence="5 7">
    <name type="scientific">Jannaschia seohaensis</name>
    <dbReference type="NCBI Taxonomy" id="475081"/>
    <lineage>
        <taxon>Bacteria</taxon>
        <taxon>Pseudomonadati</taxon>
        <taxon>Pseudomonadota</taxon>
        <taxon>Alphaproteobacteria</taxon>
        <taxon>Rhodobacterales</taxon>
        <taxon>Roseobacteraceae</taxon>
        <taxon>Jannaschia</taxon>
    </lineage>
</organism>
<evidence type="ECO:0000256" key="1">
    <source>
        <dbReference type="ARBA" id="ARBA00005369"/>
    </source>
</evidence>
<gene>
    <name evidence="4" type="ORF">BCF38_103262</name>
    <name evidence="5" type="ORF">SAMN05421539_103262</name>
</gene>
<dbReference type="InterPro" id="IPR000682">
    <property type="entry name" value="PCMT"/>
</dbReference>
<dbReference type="PANTHER" id="PTHR11579:SF18">
    <property type="entry name" value="PROTEIN-L-ISOASPARTATE O-METHYLTRANSFERASE"/>
    <property type="match status" value="1"/>
</dbReference>
<dbReference type="EMBL" id="UETC01000003">
    <property type="protein sequence ID" value="SSA44535.1"/>
    <property type="molecule type" value="Genomic_DNA"/>
</dbReference>
<keyword evidence="5" id="KW-0489">Methyltransferase</keyword>
<dbReference type="RefSeq" id="WP_109564029.1">
    <property type="nucleotide sequence ID" value="NZ_QGDJ01000003.1"/>
</dbReference>
<accession>A0A2Y9AK56</accession>
<protein>
    <recommendedName>
        <fullName evidence="2">Protein-L-isoaspartate O-methyltransferase</fullName>
    </recommendedName>
    <alternativeName>
        <fullName evidence="3">Protein L-isoaspartyl methyltransferase</fullName>
    </alternativeName>
</protein>
<dbReference type="AlphaFoldDB" id="A0A2Y9AK56"/>
<dbReference type="InterPro" id="IPR029063">
    <property type="entry name" value="SAM-dependent_MTases_sf"/>
</dbReference>
<evidence type="ECO:0000313" key="6">
    <source>
        <dbReference type="Proteomes" id="UP000245839"/>
    </source>
</evidence>
<dbReference type="Pfam" id="PF01135">
    <property type="entry name" value="PCMT"/>
    <property type="match status" value="1"/>
</dbReference>
<dbReference type="GO" id="GO:0032259">
    <property type="term" value="P:methylation"/>
    <property type="evidence" value="ECO:0007669"/>
    <property type="project" value="UniProtKB-KW"/>
</dbReference>
<evidence type="ECO:0000313" key="7">
    <source>
        <dbReference type="Proteomes" id="UP000251571"/>
    </source>
</evidence>
<dbReference type="Gene3D" id="3.40.50.150">
    <property type="entry name" value="Vaccinia Virus protein VP39"/>
    <property type="match status" value="1"/>
</dbReference>
<evidence type="ECO:0000313" key="4">
    <source>
        <dbReference type="EMBL" id="PWJ20444.1"/>
    </source>
</evidence>
<dbReference type="GO" id="GO:0004719">
    <property type="term" value="F:protein-L-isoaspartate (D-aspartate) O-methyltransferase activity"/>
    <property type="evidence" value="ECO:0007669"/>
    <property type="project" value="InterPro"/>
</dbReference>
<reference evidence="5 7" key="1">
    <citation type="submission" date="2016-10" db="EMBL/GenBank/DDBJ databases">
        <authorList>
            <person name="Cai Z."/>
        </authorList>
    </citation>
    <scope>NUCLEOTIDE SEQUENCE [LARGE SCALE GENOMIC DNA]</scope>
    <source>
        <strain evidence="5 7">DSM 25227</strain>
    </source>
</reference>
<name>A0A2Y9AK56_9RHOB</name>
<keyword evidence="6" id="KW-1185">Reference proteome</keyword>
<dbReference type="OrthoDB" id="9798496at2"/>
<evidence type="ECO:0000256" key="2">
    <source>
        <dbReference type="ARBA" id="ARBA00013346"/>
    </source>
</evidence>
<evidence type="ECO:0000256" key="3">
    <source>
        <dbReference type="ARBA" id="ARBA00030757"/>
    </source>
</evidence>
<comment type="similarity">
    <text evidence="1">Belongs to the methyltransferase superfamily. L-isoaspartyl/D-aspartyl protein methyltransferase family.</text>
</comment>
<keyword evidence="5" id="KW-0808">Transferase</keyword>